<dbReference type="InterPro" id="IPR006593">
    <property type="entry name" value="Cyt_b561/ferric_Rdtase_TM"/>
</dbReference>
<keyword evidence="4 10" id="KW-0732">Signal</keyword>
<evidence type="ECO:0000256" key="2">
    <source>
        <dbReference type="ARBA" id="ARBA00022448"/>
    </source>
</evidence>
<dbReference type="GO" id="GO:0016020">
    <property type="term" value="C:membrane"/>
    <property type="evidence" value="ECO:0007669"/>
    <property type="project" value="UniProtKB-SubCell"/>
</dbReference>
<keyword evidence="14" id="KW-1185">Reference proteome</keyword>
<dbReference type="CDD" id="cd08760">
    <property type="entry name" value="Cyt_b561_FRRS1_like"/>
    <property type="match status" value="1"/>
</dbReference>
<dbReference type="SMART" id="SM00665">
    <property type="entry name" value="B561"/>
    <property type="match status" value="1"/>
</dbReference>
<evidence type="ECO:0000256" key="7">
    <source>
        <dbReference type="ARBA" id="ARBA00023136"/>
    </source>
</evidence>
<gene>
    <name evidence="13" type="ORF">CVIRNUC_005552</name>
</gene>
<feature type="domain" description="DOMON" evidence="11">
    <location>
        <begin position="268"/>
        <end position="389"/>
    </location>
</feature>
<dbReference type="PANTHER" id="PTHR23130:SF171">
    <property type="entry name" value="OS01G0895300 PROTEIN"/>
    <property type="match status" value="1"/>
</dbReference>
<feature type="region of interest" description="Disordered" evidence="8">
    <location>
        <begin position="595"/>
        <end position="616"/>
    </location>
</feature>
<dbReference type="Proteomes" id="UP001314263">
    <property type="component" value="Unassembled WGS sequence"/>
</dbReference>
<evidence type="ECO:0000256" key="10">
    <source>
        <dbReference type="SAM" id="SignalP"/>
    </source>
</evidence>
<evidence type="ECO:0000313" key="14">
    <source>
        <dbReference type="Proteomes" id="UP001314263"/>
    </source>
</evidence>
<dbReference type="EMBL" id="CAUYUE010000006">
    <property type="protein sequence ID" value="CAK0782090.1"/>
    <property type="molecule type" value="Genomic_DNA"/>
</dbReference>
<evidence type="ECO:0000256" key="8">
    <source>
        <dbReference type="SAM" id="MobiDB-lite"/>
    </source>
</evidence>
<keyword evidence="2" id="KW-0813">Transport</keyword>
<keyword evidence="6 9" id="KW-1133">Transmembrane helix</keyword>
<dbReference type="AlphaFoldDB" id="A0AAV1I4U1"/>
<evidence type="ECO:0000256" key="3">
    <source>
        <dbReference type="ARBA" id="ARBA00022692"/>
    </source>
</evidence>
<feature type="transmembrane region" description="Helical" evidence="9">
    <location>
        <begin position="429"/>
        <end position="454"/>
    </location>
</feature>
<sequence length="616" mass="64064">MGGLDVRSALPLISLALVLLLPRGEVSGRTLSQSNCRLQYQNEQKTFRACQDLSNDIGVPYNLLWTIDGAPNGPALMSGALDVQQDGWVAWGFPQSPGSGMLGGSALLVKTDPGTPSGASVSSVYLGGYNAAAIKPPSQIQVLAMNASSAGGRLQALFQIGLNSSTAAVGQSPTSYIYAVGKLDQAGTIQKHDDTQGLEDQIQLGPGLATGGGPSQAPAGQPSSPPAAAPAPQTSLAFQSPAVEQCAVVVGGSPQNYAYCQPLLRGSSNLRMGWTLASDAKGNGTLMTGMFQCAAGGWCGWGFPRAAGEMIGASALIARTYAACASGAGVERYYLAGKSTSKVVPGQGALDVQDMQAAKTPDGRLLAVFTLRLPPGDALASRPVLMAHGPVAGGGAIILAHEQSSRAAGMIDLETGQVKSYGAQDEKELLAHGVLMGIALIVMLPISVVIAATMRSTLGPSMWFQIHRALGVLALLAVVPGAVLGIILWRQLVKTPLLTAHASVGLIVLGFTVLQVFALAWRARPGTKLRRFWNHYHHTVGRLVLLLAFANIMMGLYLAGQGWGWYLGIALVWLAIWVVGGLSSVYNRQRLHQRRSPEGSFPGGAGAPASLNKPAL</sequence>
<evidence type="ECO:0000259" key="11">
    <source>
        <dbReference type="PROSITE" id="PS50836"/>
    </source>
</evidence>
<comment type="caution">
    <text evidence="13">The sequence shown here is derived from an EMBL/GenBank/DDBJ whole genome shotgun (WGS) entry which is preliminary data.</text>
</comment>
<feature type="signal peptide" evidence="10">
    <location>
        <begin position="1"/>
        <end position="28"/>
    </location>
</feature>
<feature type="transmembrane region" description="Helical" evidence="9">
    <location>
        <begin position="565"/>
        <end position="586"/>
    </location>
</feature>
<feature type="transmembrane region" description="Helical" evidence="9">
    <location>
        <begin position="540"/>
        <end position="559"/>
    </location>
</feature>
<keyword evidence="5" id="KW-0249">Electron transport</keyword>
<feature type="transmembrane region" description="Helical" evidence="9">
    <location>
        <begin position="501"/>
        <end position="520"/>
    </location>
</feature>
<dbReference type="PROSITE" id="PS50939">
    <property type="entry name" value="CYTOCHROME_B561"/>
    <property type="match status" value="1"/>
</dbReference>
<evidence type="ECO:0000256" key="4">
    <source>
        <dbReference type="ARBA" id="ARBA00022729"/>
    </source>
</evidence>
<reference evidence="13 14" key="1">
    <citation type="submission" date="2023-10" db="EMBL/GenBank/DDBJ databases">
        <authorList>
            <person name="Maclean D."/>
            <person name="Macfadyen A."/>
        </authorList>
    </citation>
    <scope>NUCLEOTIDE SEQUENCE [LARGE SCALE GENOMIC DNA]</scope>
</reference>
<feature type="domain" description="Cytochrome b561" evidence="12">
    <location>
        <begin position="395"/>
        <end position="595"/>
    </location>
</feature>
<dbReference type="Pfam" id="PF03188">
    <property type="entry name" value="Cytochrom_B561"/>
    <property type="match status" value="1"/>
</dbReference>
<evidence type="ECO:0000256" key="1">
    <source>
        <dbReference type="ARBA" id="ARBA00004370"/>
    </source>
</evidence>
<evidence type="ECO:0000313" key="13">
    <source>
        <dbReference type="EMBL" id="CAK0782090.1"/>
    </source>
</evidence>
<dbReference type="Gene3D" id="1.20.120.1770">
    <property type="match status" value="1"/>
</dbReference>
<comment type="subcellular location">
    <subcellularLocation>
        <location evidence="1">Membrane</location>
    </subcellularLocation>
</comment>
<organism evidence="13 14">
    <name type="scientific">Coccomyxa viridis</name>
    <dbReference type="NCBI Taxonomy" id="1274662"/>
    <lineage>
        <taxon>Eukaryota</taxon>
        <taxon>Viridiplantae</taxon>
        <taxon>Chlorophyta</taxon>
        <taxon>core chlorophytes</taxon>
        <taxon>Trebouxiophyceae</taxon>
        <taxon>Trebouxiophyceae incertae sedis</taxon>
        <taxon>Coccomyxaceae</taxon>
        <taxon>Coccomyxa</taxon>
    </lineage>
</organism>
<keyword evidence="3 9" id="KW-0812">Transmembrane</keyword>
<keyword evidence="7 9" id="KW-0472">Membrane</keyword>
<feature type="transmembrane region" description="Helical" evidence="9">
    <location>
        <begin position="466"/>
        <end position="489"/>
    </location>
</feature>
<feature type="domain" description="DOMON" evidence="11">
    <location>
        <begin position="59"/>
        <end position="181"/>
    </location>
</feature>
<dbReference type="PANTHER" id="PTHR23130">
    <property type="entry name" value="CYTOCHROME B561 AND DOMON DOMAIN-CONTAINING PROTEIN"/>
    <property type="match status" value="1"/>
</dbReference>
<dbReference type="PROSITE" id="PS50836">
    <property type="entry name" value="DOMON"/>
    <property type="match status" value="2"/>
</dbReference>
<name>A0AAV1I4U1_9CHLO</name>
<evidence type="ECO:0000259" key="12">
    <source>
        <dbReference type="PROSITE" id="PS50939"/>
    </source>
</evidence>
<evidence type="ECO:0000256" key="9">
    <source>
        <dbReference type="SAM" id="Phobius"/>
    </source>
</evidence>
<evidence type="ECO:0000256" key="5">
    <source>
        <dbReference type="ARBA" id="ARBA00022982"/>
    </source>
</evidence>
<feature type="region of interest" description="Disordered" evidence="8">
    <location>
        <begin position="202"/>
        <end position="234"/>
    </location>
</feature>
<protein>
    <recommendedName>
        <fullName evidence="15">Cytochrome b561 domain-containing protein</fullName>
    </recommendedName>
</protein>
<proteinExistence type="predicted"/>
<dbReference type="InterPro" id="IPR005018">
    <property type="entry name" value="DOMON_domain"/>
</dbReference>
<feature type="chain" id="PRO_5043639964" description="Cytochrome b561 domain-containing protein" evidence="10">
    <location>
        <begin position="29"/>
        <end position="616"/>
    </location>
</feature>
<accession>A0AAV1I4U1</accession>
<evidence type="ECO:0008006" key="15">
    <source>
        <dbReference type="Google" id="ProtNLM"/>
    </source>
</evidence>
<evidence type="ECO:0000256" key="6">
    <source>
        <dbReference type="ARBA" id="ARBA00022989"/>
    </source>
</evidence>